<evidence type="ECO:0000313" key="3">
    <source>
        <dbReference type="Proteomes" id="UP001149165"/>
    </source>
</evidence>
<evidence type="ECO:0000259" key="1">
    <source>
        <dbReference type="Pfam" id="PF12697"/>
    </source>
</evidence>
<dbReference type="OrthoDB" id="94039at2759"/>
<comment type="caution">
    <text evidence="2">The sequence shown here is derived from an EMBL/GenBank/DDBJ whole genome shotgun (WGS) entry which is preliminary data.</text>
</comment>
<gene>
    <name evidence="2" type="ORF">N7456_009233</name>
</gene>
<protein>
    <recommendedName>
        <fullName evidence="1">AB hydrolase-1 domain-containing protein</fullName>
    </recommendedName>
</protein>
<organism evidence="2 3">
    <name type="scientific">Penicillium angulare</name>
    <dbReference type="NCBI Taxonomy" id="116970"/>
    <lineage>
        <taxon>Eukaryota</taxon>
        <taxon>Fungi</taxon>
        <taxon>Dikarya</taxon>
        <taxon>Ascomycota</taxon>
        <taxon>Pezizomycotina</taxon>
        <taxon>Eurotiomycetes</taxon>
        <taxon>Eurotiomycetidae</taxon>
        <taxon>Eurotiales</taxon>
        <taxon>Aspergillaceae</taxon>
        <taxon>Penicillium</taxon>
    </lineage>
</organism>
<dbReference type="Proteomes" id="UP001149165">
    <property type="component" value="Unassembled WGS sequence"/>
</dbReference>
<evidence type="ECO:0000313" key="2">
    <source>
        <dbReference type="EMBL" id="KAJ5093372.1"/>
    </source>
</evidence>
<keyword evidence="3" id="KW-1185">Reference proteome</keyword>
<accession>A0A9W9F4H3</accession>
<dbReference type="Gene3D" id="3.40.50.1820">
    <property type="entry name" value="alpha/beta hydrolase"/>
    <property type="match status" value="1"/>
</dbReference>
<reference evidence="2" key="2">
    <citation type="journal article" date="2023" name="IMA Fungus">
        <title>Comparative genomic study of the Penicillium genus elucidates a diverse pangenome and 15 lateral gene transfer events.</title>
        <authorList>
            <person name="Petersen C."/>
            <person name="Sorensen T."/>
            <person name="Nielsen M.R."/>
            <person name="Sondergaard T.E."/>
            <person name="Sorensen J.L."/>
            <person name="Fitzpatrick D.A."/>
            <person name="Frisvad J.C."/>
            <person name="Nielsen K.L."/>
        </authorList>
    </citation>
    <scope>NUCLEOTIDE SEQUENCE</scope>
    <source>
        <strain evidence="2">IBT 30069</strain>
    </source>
</reference>
<dbReference type="AlphaFoldDB" id="A0A9W9F4H3"/>
<sequence length="441" mass="49121">MSSSPFAVAEHLIDASYIREYPHATTTQEAPLKLAVKKYTPVDNPNPQPGDITLVAVPGNGLPKELLEPLWAEIMSRARQDGFRIRAIWCTESVHQGYSGVANESYLGNDPSWFDMSRDTLHMINHFRDDMPRPIMGVGHSLGGVQQILLSLIHPRVFTSMILIDPFIHNMPDGGGPAWIGAFAKRPDVYPSREFATKVSAKLMKTWDPRVLELWSKHGFRDLPTAIHPETDSSDDSRPVTLTSNKHQETFSYIRPNFNRHKELGLPDDQDVLGDEGPPAPHDALTVPDMRGALYANQRFYRPEPLFAWDALPSVRPSVLYVNGAKSGLWLSGHLAEAAERTGTGAGGSGGKAYGRVKEVIIPKSGHHVHLEKVAETAGAIGPWLASEGQKWAEDEKRLAENWASRSVKSRSTLDKDWWKNLDFAVQEFKKTRKDSLNSKL</sequence>
<name>A0A9W9F4H3_9EURO</name>
<dbReference type="SUPFAM" id="SSF53474">
    <property type="entry name" value="alpha/beta-Hydrolases"/>
    <property type="match status" value="1"/>
</dbReference>
<reference evidence="2" key="1">
    <citation type="submission" date="2022-11" db="EMBL/GenBank/DDBJ databases">
        <authorList>
            <person name="Petersen C."/>
        </authorList>
    </citation>
    <scope>NUCLEOTIDE SEQUENCE</scope>
    <source>
        <strain evidence="2">IBT 30069</strain>
    </source>
</reference>
<dbReference type="GO" id="GO:0017000">
    <property type="term" value="P:antibiotic biosynthetic process"/>
    <property type="evidence" value="ECO:0007669"/>
    <property type="project" value="UniProtKB-ARBA"/>
</dbReference>
<proteinExistence type="predicted"/>
<dbReference type="Pfam" id="PF12697">
    <property type="entry name" value="Abhydrolase_6"/>
    <property type="match status" value="1"/>
</dbReference>
<dbReference type="InterPro" id="IPR029058">
    <property type="entry name" value="AB_hydrolase_fold"/>
</dbReference>
<feature type="domain" description="AB hydrolase-1" evidence="1">
    <location>
        <begin position="100"/>
        <end position="378"/>
    </location>
</feature>
<dbReference type="GO" id="GO:0072330">
    <property type="term" value="P:monocarboxylic acid biosynthetic process"/>
    <property type="evidence" value="ECO:0007669"/>
    <property type="project" value="UniProtKB-ARBA"/>
</dbReference>
<dbReference type="InterPro" id="IPR000073">
    <property type="entry name" value="AB_hydrolase_1"/>
</dbReference>
<dbReference type="EMBL" id="JAPQKH010000006">
    <property type="protein sequence ID" value="KAJ5093372.1"/>
    <property type="molecule type" value="Genomic_DNA"/>
</dbReference>